<evidence type="ECO:0000259" key="2">
    <source>
        <dbReference type="Pfam" id="PF05193"/>
    </source>
</evidence>
<dbReference type="EMBL" id="AUZX01013572">
    <property type="protein sequence ID" value="EQD35231.1"/>
    <property type="molecule type" value="Genomic_DNA"/>
</dbReference>
<accession>T0YIL9</accession>
<dbReference type="SUPFAM" id="SSF63411">
    <property type="entry name" value="LuxS/MPP-like metallohydrolase"/>
    <property type="match status" value="2"/>
</dbReference>
<evidence type="ECO:0000313" key="3">
    <source>
        <dbReference type="EMBL" id="EQD35231.1"/>
    </source>
</evidence>
<reference evidence="3" key="1">
    <citation type="submission" date="2013-08" db="EMBL/GenBank/DDBJ databases">
        <authorList>
            <person name="Mendez C."/>
            <person name="Richter M."/>
            <person name="Ferrer M."/>
            <person name="Sanchez J."/>
        </authorList>
    </citation>
    <scope>NUCLEOTIDE SEQUENCE</scope>
</reference>
<feature type="domain" description="Peptidase M16 C-terminal" evidence="2">
    <location>
        <begin position="24"/>
        <end position="197"/>
    </location>
</feature>
<dbReference type="InterPro" id="IPR011249">
    <property type="entry name" value="Metalloenz_LuxS/M16"/>
</dbReference>
<dbReference type="InterPro" id="IPR007863">
    <property type="entry name" value="Peptidase_M16_C"/>
</dbReference>
<proteinExistence type="inferred from homology"/>
<dbReference type="PANTHER" id="PTHR11851:SF49">
    <property type="entry name" value="MITOCHONDRIAL-PROCESSING PEPTIDASE SUBUNIT ALPHA"/>
    <property type="match status" value="1"/>
</dbReference>
<dbReference type="Pfam" id="PF05193">
    <property type="entry name" value="Peptidase_M16_C"/>
    <property type="match status" value="1"/>
</dbReference>
<comment type="caution">
    <text evidence="3">The sequence shown here is derived from an EMBL/GenBank/DDBJ whole genome shotgun (WGS) entry which is preliminary data.</text>
</comment>
<feature type="non-terminal residue" evidence="3">
    <location>
        <position position="261"/>
    </location>
</feature>
<protein>
    <submittedName>
        <fullName evidence="3">M16 family peptidase</fullName>
    </submittedName>
</protein>
<dbReference type="InterPro" id="IPR050361">
    <property type="entry name" value="MPP/UQCRC_Complex"/>
</dbReference>
<dbReference type="PANTHER" id="PTHR11851">
    <property type="entry name" value="METALLOPROTEASE"/>
    <property type="match status" value="1"/>
</dbReference>
<feature type="non-terminal residue" evidence="3">
    <location>
        <position position="1"/>
    </location>
</feature>
<name>T0YIL9_9ZZZZ</name>
<reference evidence="3" key="2">
    <citation type="journal article" date="2014" name="ISME J.">
        <title>Microbial stratification in low pH oxic and suboxic macroscopic growths along an acid mine drainage.</title>
        <authorList>
            <person name="Mendez-Garcia C."/>
            <person name="Mesa V."/>
            <person name="Sprenger R.R."/>
            <person name="Richter M."/>
            <person name="Diez M.S."/>
            <person name="Solano J."/>
            <person name="Bargiela R."/>
            <person name="Golyshina O.V."/>
            <person name="Manteca A."/>
            <person name="Ramos J.L."/>
            <person name="Gallego J.R."/>
            <person name="Llorente I."/>
            <person name="Martins Dos Santos V.A."/>
            <person name="Jensen O.N."/>
            <person name="Pelaez A.I."/>
            <person name="Sanchez J."/>
            <person name="Ferrer M."/>
        </authorList>
    </citation>
    <scope>NUCLEOTIDE SEQUENCE</scope>
</reference>
<dbReference type="GO" id="GO:0046872">
    <property type="term" value="F:metal ion binding"/>
    <property type="evidence" value="ECO:0007669"/>
    <property type="project" value="InterPro"/>
</dbReference>
<gene>
    <name evidence="3" type="ORF">B1A_18396</name>
</gene>
<organism evidence="3">
    <name type="scientific">mine drainage metagenome</name>
    <dbReference type="NCBI Taxonomy" id="410659"/>
    <lineage>
        <taxon>unclassified sequences</taxon>
        <taxon>metagenomes</taxon>
        <taxon>ecological metagenomes</taxon>
    </lineage>
</organism>
<dbReference type="AlphaFoldDB" id="T0YIL9"/>
<evidence type="ECO:0000256" key="1">
    <source>
        <dbReference type="ARBA" id="ARBA00007261"/>
    </source>
</evidence>
<sequence>AAFTTHPYRFPTIGWPDDIRAWRLEDLQRFHRTYYAPNNLTLTLAGDVDPDEALDLVRRYFEPIAAQAPPLPVAEREPPQLAERRVRMRRKVQTPLVQCAYKAPAAADERASAIHLLMSVLMEGDASRLHRALVEERRLAIEVGGHWQEGFDPGLLWVSLTLPQDADPDHALAVLDAQLARVIAQGVTQAELERARNLAMVGFWKRLATIDGKAHLLGEYAVFHDRWAALFDAPARLAAVSREELRATAATIFVASRRTVG</sequence>
<dbReference type="Gene3D" id="3.30.830.10">
    <property type="entry name" value="Metalloenzyme, LuxS/M16 peptidase-like"/>
    <property type="match status" value="2"/>
</dbReference>
<comment type="similarity">
    <text evidence="1">Belongs to the peptidase M16 family.</text>
</comment>